<keyword evidence="1" id="KW-0732">Signal</keyword>
<comment type="caution">
    <text evidence="2">The sequence shown here is derived from an EMBL/GenBank/DDBJ whole genome shotgun (WGS) entry which is preliminary data.</text>
</comment>
<dbReference type="EMBL" id="JASBNA010000032">
    <property type="protein sequence ID" value="KAK7683147.1"/>
    <property type="molecule type" value="Genomic_DNA"/>
</dbReference>
<evidence type="ECO:0000256" key="1">
    <source>
        <dbReference type="SAM" id="SignalP"/>
    </source>
</evidence>
<feature type="chain" id="PRO_5043519327" evidence="1">
    <location>
        <begin position="20"/>
        <end position="69"/>
    </location>
</feature>
<gene>
    <name evidence="2" type="ORF">QCA50_013820</name>
</gene>
<organism evidence="2 3">
    <name type="scientific">Cerrena zonata</name>
    <dbReference type="NCBI Taxonomy" id="2478898"/>
    <lineage>
        <taxon>Eukaryota</taxon>
        <taxon>Fungi</taxon>
        <taxon>Dikarya</taxon>
        <taxon>Basidiomycota</taxon>
        <taxon>Agaricomycotina</taxon>
        <taxon>Agaricomycetes</taxon>
        <taxon>Polyporales</taxon>
        <taxon>Cerrenaceae</taxon>
        <taxon>Cerrena</taxon>
    </lineage>
</organism>
<accession>A0AAW0FV09</accession>
<evidence type="ECO:0000313" key="2">
    <source>
        <dbReference type="EMBL" id="KAK7683147.1"/>
    </source>
</evidence>
<evidence type="ECO:0000313" key="3">
    <source>
        <dbReference type="Proteomes" id="UP001385951"/>
    </source>
</evidence>
<name>A0AAW0FV09_9APHY</name>
<feature type="signal peptide" evidence="1">
    <location>
        <begin position="1"/>
        <end position="19"/>
    </location>
</feature>
<dbReference type="AlphaFoldDB" id="A0AAW0FV09"/>
<sequence length="69" mass="7694">MRTLSTFSVFLALVSLVVAIPVERQNGEIASRGDGKHIWETEIYPEVSRRAAPNKSGIWMANVHQEIGE</sequence>
<protein>
    <submittedName>
        <fullName evidence="2">Uncharacterized protein</fullName>
    </submittedName>
</protein>
<dbReference type="Proteomes" id="UP001385951">
    <property type="component" value="Unassembled WGS sequence"/>
</dbReference>
<keyword evidence="3" id="KW-1185">Reference proteome</keyword>
<reference evidence="2 3" key="1">
    <citation type="submission" date="2022-09" db="EMBL/GenBank/DDBJ databases">
        <authorList>
            <person name="Palmer J.M."/>
        </authorList>
    </citation>
    <scope>NUCLEOTIDE SEQUENCE [LARGE SCALE GENOMIC DNA]</scope>
    <source>
        <strain evidence="2 3">DSM 7382</strain>
    </source>
</reference>
<proteinExistence type="predicted"/>